<organism evidence="2 3">
    <name type="scientific">Streptomonospora halophila</name>
    <dbReference type="NCBI Taxonomy" id="427369"/>
    <lineage>
        <taxon>Bacteria</taxon>
        <taxon>Bacillati</taxon>
        <taxon>Actinomycetota</taxon>
        <taxon>Actinomycetes</taxon>
        <taxon>Streptosporangiales</taxon>
        <taxon>Nocardiopsidaceae</taxon>
        <taxon>Streptomonospora</taxon>
    </lineage>
</organism>
<reference evidence="3" key="1">
    <citation type="journal article" date="2019" name="Int. J. Syst. Evol. Microbiol.">
        <title>The Global Catalogue of Microorganisms (GCM) 10K type strain sequencing project: providing services to taxonomists for standard genome sequencing and annotation.</title>
        <authorList>
            <consortium name="The Broad Institute Genomics Platform"/>
            <consortium name="The Broad Institute Genome Sequencing Center for Infectious Disease"/>
            <person name="Wu L."/>
            <person name="Ma J."/>
        </authorList>
    </citation>
    <scope>NUCLEOTIDE SEQUENCE [LARGE SCALE GENOMIC DNA]</scope>
    <source>
        <strain evidence="3">JCM 18123</strain>
    </source>
</reference>
<evidence type="ECO:0000313" key="3">
    <source>
        <dbReference type="Proteomes" id="UP001499993"/>
    </source>
</evidence>
<name>A0ABP9GWQ9_9ACTN</name>
<evidence type="ECO:0000256" key="1">
    <source>
        <dbReference type="SAM" id="MobiDB-lite"/>
    </source>
</evidence>
<accession>A0ABP9GWQ9</accession>
<feature type="compositionally biased region" description="Low complexity" evidence="1">
    <location>
        <begin position="22"/>
        <end position="32"/>
    </location>
</feature>
<keyword evidence="3" id="KW-1185">Reference proteome</keyword>
<feature type="region of interest" description="Disordered" evidence="1">
    <location>
        <begin position="1"/>
        <end position="32"/>
    </location>
</feature>
<protein>
    <submittedName>
        <fullName evidence="2">Uncharacterized protein</fullName>
    </submittedName>
</protein>
<gene>
    <name evidence="2" type="ORF">GCM10023224_43520</name>
</gene>
<dbReference type="Proteomes" id="UP001499993">
    <property type="component" value="Unassembled WGS sequence"/>
</dbReference>
<evidence type="ECO:0000313" key="2">
    <source>
        <dbReference type="EMBL" id="GAA4953711.1"/>
    </source>
</evidence>
<proteinExistence type="predicted"/>
<feature type="compositionally biased region" description="Gly residues" evidence="1">
    <location>
        <begin position="7"/>
        <end position="21"/>
    </location>
</feature>
<comment type="caution">
    <text evidence="2">The sequence shown here is derived from an EMBL/GenBank/DDBJ whole genome shotgun (WGS) entry which is preliminary data.</text>
</comment>
<dbReference type="EMBL" id="BAABIK010000030">
    <property type="protein sequence ID" value="GAA4953711.1"/>
    <property type="molecule type" value="Genomic_DNA"/>
</dbReference>
<sequence length="49" mass="4407">MHSAEGGADGDGVGAGPGAGWGPENAAAPGAAVAWPEDCAAEAEGAGAD</sequence>